<name>K2G7F1_9BACT</name>
<dbReference type="EMBL" id="AMFJ01000013">
    <property type="protein sequence ID" value="EKE30302.1"/>
    <property type="molecule type" value="Genomic_DNA"/>
</dbReference>
<proteinExistence type="predicted"/>
<feature type="compositionally biased region" description="Basic residues" evidence="1">
    <location>
        <begin position="58"/>
        <end position="67"/>
    </location>
</feature>
<feature type="region of interest" description="Disordered" evidence="1">
    <location>
        <begin position="44"/>
        <end position="67"/>
    </location>
</feature>
<gene>
    <name evidence="2" type="ORF">ACD_2C00013G0010</name>
</gene>
<evidence type="ECO:0000256" key="1">
    <source>
        <dbReference type="SAM" id="MobiDB-lite"/>
    </source>
</evidence>
<evidence type="ECO:0000313" key="2">
    <source>
        <dbReference type="EMBL" id="EKE30302.1"/>
    </source>
</evidence>
<protein>
    <submittedName>
        <fullName evidence="2">Uncharacterized protein</fullName>
    </submittedName>
</protein>
<reference evidence="2" key="1">
    <citation type="journal article" date="2012" name="Science">
        <title>Fermentation, hydrogen, and sulfur metabolism in multiple uncultivated bacterial phyla.</title>
        <authorList>
            <person name="Wrighton K.C."/>
            <person name="Thomas B.C."/>
            <person name="Sharon I."/>
            <person name="Miller C.S."/>
            <person name="Castelle C.J."/>
            <person name="VerBerkmoes N.C."/>
            <person name="Wilkins M.J."/>
            <person name="Hettich R.L."/>
            <person name="Lipton M.S."/>
            <person name="Williams K.H."/>
            <person name="Long P.E."/>
            <person name="Banfield J.F."/>
        </authorList>
    </citation>
    <scope>NUCLEOTIDE SEQUENCE [LARGE SCALE GENOMIC DNA]</scope>
</reference>
<organism evidence="2">
    <name type="scientific">uncultured bacterium</name>
    <name type="common">gcode 4</name>
    <dbReference type="NCBI Taxonomy" id="1234023"/>
    <lineage>
        <taxon>Bacteria</taxon>
        <taxon>environmental samples</taxon>
    </lineage>
</organism>
<accession>K2G7F1</accession>
<comment type="caution">
    <text evidence="2">The sequence shown here is derived from an EMBL/GenBank/DDBJ whole genome shotgun (WGS) entry which is preliminary data.</text>
</comment>
<sequence length="67" mass="7898">MEEMKKEEELEQAEANKAAQANIYQRNVDKPFVMSKPELFANPNRSIGKWMKATHQTIKPRKPKKKR</sequence>
<dbReference type="AlphaFoldDB" id="K2G7F1"/>